<reference evidence="8" key="2">
    <citation type="submission" date="2013-06" db="EMBL/GenBank/DDBJ databases">
        <title>Draft genome sequence of Clostridium hylemonae (DSM 15053).</title>
        <authorList>
            <person name="Sudarsanam P."/>
            <person name="Ley R."/>
            <person name="Guruge J."/>
            <person name="Turnbaugh P.J."/>
            <person name="Mahowald M."/>
            <person name="Liep D."/>
            <person name="Gordon J."/>
        </authorList>
    </citation>
    <scope>NUCLEOTIDE SEQUENCE</scope>
    <source>
        <strain evidence="8">DSM 15053</strain>
    </source>
</reference>
<comment type="caution">
    <text evidence="8">The sequence shown here is derived from an EMBL/GenBank/DDBJ whole genome shotgun (WGS) entry which is preliminary data.</text>
</comment>
<dbReference type="PANTHER" id="PTHR43549">
    <property type="entry name" value="MULTIDRUG RESISTANCE PROTEIN YPNP-RELATED"/>
    <property type="match status" value="1"/>
</dbReference>
<feature type="transmembrane region" description="Helical" evidence="7">
    <location>
        <begin position="94"/>
        <end position="119"/>
    </location>
</feature>
<dbReference type="InterPro" id="IPR052031">
    <property type="entry name" value="Membrane_Transporter-Flippase"/>
</dbReference>
<evidence type="ECO:0000256" key="4">
    <source>
        <dbReference type="ARBA" id="ARBA00022692"/>
    </source>
</evidence>
<dbReference type="NCBIfam" id="TIGR00797">
    <property type="entry name" value="matE"/>
    <property type="match status" value="1"/>
</dbReference>
<feature type="transmembrane region" description="Helical" evidence="7">
    <location>
        <begin position="167"/>
        <end position="186"/>
    </location>
</feature>
<dbReference type="Proteomes" id="UP000004893">
    <property type="component" value="Unassembled WGS sequence"/>
</dbReference>
<keyword evidence="3" id="KW-1003">Cell membrane</keyword>
<dbReference type="GO" id="GO:0015297">
    <property type="term" value="F:antiporter activity"/>
    <property type="evidence" value="ECO:0007669"/>
    <property type="project" value="InterPro"/>
</dbReference>
<dbReference type="InterPro" id="IPR048279">
    <property type="entry name" value="MdtK-like"/>
</dbReference>
<comment type="subcellular location">
    <subcellularLocation>
        <location evidence="1">Cell membrane</location>
        <topology evidence="1">Multi-pass membrane protein</topology>
    </subcellularLocation>
</comment>
<feature type="transmembrane region" description="Helical" evidence="7">
    <location>
        <begin position="284"/>
        <end position="303"/>
    </location>
</feature>
<feature type="transmembrane region" description="Helical" evidence="7">
    <location>
        <begin position="192"/>
        <end position="215"/>
    </location>
</feature>
<dbReference type="eggNOG" id="COG0534">
    <property type="taxonomic scope" value="Bacteria"/>
</dbReference>
<evidence type="ECO:0000256" key="1">
    <source>
        <dbReference type="ARBA" id="ARBA00004651"/>
    </source>
</evidence>
<evidence type="ECO:0000313" key="8">
    <source>
        <dbReference type="EMBL" id="EEG75460.1"/>
    </source>
</evidence>
<evidence type="ECO:0000256" key="2">
    <source>
        <dbReference type="ARBA" id="ARBA00022448"/>
    </source>
</evidence>
<dbReference type="OrthoDB" id="9776324at2"/>
<keyword evidence="5 7" id="KW-1133">Transmembrane helix</keyword>
<feature type="transmembrane region" description="Helical" evidence="7">
    <location>
        <begin position="139"/>
        <end position="160"/>
    </location>
</feature>
<name>C0BX52_9FIRM</name>
<feature type="transmembrane region" description="Helical" evidence="7">
    <location>
        <begin position="357"/>
        <end position="376"/>
    </location>
</feature>
<keyword evidence="4 7" id="KW-0812">Transmembrane</keyword>
<dbReference type="PRINTS" id="PR00173">
    <property type="entry name" value="EDTRNSPORT"/>
</dbReference>
<organism evidence="8 9">
    <name type="scientific">[Clostridium] hylemonae DSM 15053</name>
    <dbReference type="NCBI Taxonomy" id="553973"/>
    <lineage>
        <taxon>Bacteria</taxon>
        <taxon>Bacillati</taxon>
        <taxon>Bacillota</taxon>
        <taxon>Clostridia</taxon>
        <taxon>Lachnospirales</taxon>
        <taxon>Lachnospiraceae</taxon>
    </lineage>
</organism>
<dbReference type="GO" id="GO:0005886">
    <property type="term" value="C:plasma membrane"/>
    <property type="evidence" value="ECO:0007669"/>
    <property type="project" value="UniProtKB-SubCell"/>
</dbReference>
<keyword evidence="2" id="KW-0813">Transport</keyword>
<dbReference type="EMBL" id="ABYI02000008">
    <property type="protein sequence ID" value="EEG75460.1"/>
    <property type="molecule type" value="Genomic_DNA"/>
</dbReference>
<evidence type="ECO:0000256" key="7">
    <source>
        <dbReference type="SAM" id="Phobius"/>
    </source>
</evidence>
<feature type="transmembrane region" description="Helical" evidence="7">
    <location>
        <begin position="59"/>
        <end position="82"/>
    </location>
</feature>
<reference evidence="8" key="1">
    <citation type="submission" date="2009-02" db="EMBL/GenBank/DDBJ databases">
        <authorList>
            <person name="Fulton L."/>
            <person name="Clifton S."/>
            <person name="Fulton B."/>
            <person name="Xu J."/>
            <person name="Minx P."/>
            <person name="Pepin K.H."/>
            <person name="Johnson M."/>
            <person name="Bhonagiri V."/>
            <person name="Nash W.E."/>
            <person name="Mardis E.R."/>
            <person name="Wilson R.K."/>
        </authorList>
    </citation>
    <scope>NUCLEOTIDE SEQUENCE [LARGE SCALE GENOMIC DNA]</scope>
    <source>
        <strain evidence="8">DSM 15053</strain>
    </source>
</reference>
<dbReference type="CDD" id="cd13138">
    <property type="entry name" value="MATE_yoeA_like"/>
    <property type="match status" value="1"/>
</dbReference>
<dbReference type="HOGENOM" id="CLU_012893_5_0_9"/>
<dbReference type="AlphaFoldDB" id="C0BX52"/>
<evidence type="ECO:0000256" key="3">
    <source>
        <dbReference type="ARBA" id="ARBA00022475"/>
    </source>
</evidence>
<accession>C0BX52</accession>
<dbReference type="RefSeq" id="WP_006441720.1">
    <property type="nucleotide sequence ID" value="NZ_CP036524.1"/>
</dbReference>
<dbReference type="PIRSF" id="PIRSF006603">
    <property type="entry name" value="DinF"/>
    <property type="match status" value="1"/>
</dbReference>
<proteinExistence type="predicted"/>
<dbReference type="InterPro" id="IPR002528">
    <property type="entry name" value="MATE_fam"/>
</dbReference>
<dbReference type="PANTHER" id="PTHR43549:SF3">
    <property type="entry name" value="MULTIDRUG RESISTANCE PROTEIN YPNP-RELATED"/>
    <property type="match status" value="1"/>
</dbReference>
<feature type="transmembrane region" description="Helical" evidence="7">
    <location>
        <begin position="315"/>
        <end position="337"/>
    </location>
</feature>
<gene>
    <name evidence="8" type="ORF">CLOHYLEM_04386</name>
</gene>
<evidence type="ECO:0000313" key="9">
    <source>
        <dbReference type="Proteomes" id="UP000004893"/>
    </source>
</evidence>
<keyword evidence="6 7" id="KW-0472">Membrane</keyword>
<keyword evidence="9" id="KW-1185">Reference proteome</keyword>
<dbReference type="STRING" id="553973.CLOHYLEM_04386"/>
<feature type="transmembrane region" description="Helical" evidence="7">
    <location>
        <begin position="388"/>
        <end position="409"/>
    </location>
</feature>
<evidence type="ECO:0000256" key="5">
    <source>
        <dbReference type="ARBA" id="ARBA00022989"/>
    </source>
</evidence>
<dbReference type="GO" id="GO:0042910">
    <property type="term" value="F:xenobiotic transmembrane transporter activity"/>
    <property type="evidence" value="ECO:0007669"/>
    <property type="project" value="InterPro"/>
</dbReference>
<sequence>MKKSTVMTEGVIWKEILFFSIPLILGNLFQQLYNTVDSIIVGNYIGSEALAAVGSSSSIINLLIGFCIGASAGAGVVISQFYGAGDKNGLKKAVHTTVAISIAAGVILTVAGIALAPVILRAMGTPAEVFREAVVYLQVYFGGIVFSVIYNMSAGILNAVGNSRRSLVYLMIAAFSNIVLDILFVIVLKMGIVGAALATDISQLLSCVFIILYLVKSKEVYHVNIKEIRFYDNLLSKIIRIGLPTGIQNIVISFSNVIVQSSVNSFGAVAMAGFAAYIKIDGFNILPVLSFGMAAATFTGQNVGAGKYDRVKKGMYVSVGMGVVYTILTGILLLTFAPQVIGVFTKNPDVVGYGVYIMRYFCPFYWLLGILQVLSGTIRGAGKTLETMLVFLFSLCILRVAWIWGALAIEHKLDWVMTAYPVSWLVGAVLILLYAWKGNWMPGRRKKDAAMPLSS</sequence>
<dbReference type="Pfam" id="PF01554">
    <property type="entry name" value="MatE"/>
    <property type="match status" value="2"/>
</dbReference>
<evidence type="ECO:0000256" key="6">
    <source>
        <dbReference type="ARBA" id="ARBA00023136"/>
    </source>
</evidence>
<protein>
    <submittedName>
        <fullName evidence="8">MATE efflux family protein</fullName>
    </submittedName>
</protein>
<feature type="transmembrane region" description="Helical" evidence="7">
    <location>
        <begin position="415"/>
        <end position="436"/>
    </location>
</feature>
<feature type="transmembrane region" description="Helical" evidence="7">
    <location>
        <begin position="12"/>
        <end position="29"/>
    </location>
</feature>